<keyword evidence="4 9" id="KW-0175">Coiled coil</keyword>
<dbReference type="PROSITE" id="PS00830">
    <property type="entry name" value="GREAB_2"/>
    <property type="match status" value="1"/>
</dbReference>
<dbReference type="InterPro" id="IPR022691">
    <property type="entry name" value="Tscrpt_elong_fac_GreA/B_N"/>
</dbReference>
<dbReference type="InterPro" id="IPR023459">
    <property type="entry name" value="Tscrpt_elong_fac_GreA/B_fam"/>
</dbReference>
<keyword evidence="13" id="KW-0648">Protein biosynthesis</keyword>
<evidence type="ECO:0000256" key="2">
    <source>
        <dbReference type="ARBA" id="ARBA00013729"/>
    </source>
</evidence>
<evidence type="ECO:0000256" key="9">
    <source>
        <dbReference type="HAMAP-Rule" id="MF_00105"/>
    </source>
</evidence>
<dbReference type="Gene3D" id="3.10.50.30">
    <property type="entry name" value="Transcription elongation factor, GreA/GreB, C-terminal domain"/>
    <property type="match status" value="1"/>
</dbReference>
<keyword evidence="14" id="KW-1185">Reference proteome</keyword>
<evidence type="ECO:0000256" key="6">
    <source>
        <dbReference type="ARBA" id="ARBA00023163"/>
    </source>
</evidence>
<dbReference type="PANTHER" id="PTHR30437:SF4">
    <property type="entry name" value="TRANSCRIPTION ELONGATION FACTOR GREA"/>
    <property type="match status" value="1"/>
</dbReference>
<feature type="domain" description="Transcription elongation factor GreA/GreB N-terminal" evidence="12">
    <location>
        <begin position="6"/>
        <end position="75"/>
    </location>
</feature>
<dbReference type="NCBIfam" id="TIGR01462">
    <property type="entry name" value="greA"/>
    <property type="match status" value="1"/>
</dbReference>
<dbReference type="InterPro" id="IPR018151">
    <property type="entry name" value="TF_GreA/GreB_CS"/>
</dbReference>
<proteinExistence type="inferred from homology"/>
<evidence type="ECO:0000256" key="10">
    <source>
        <dbReference type="RuleBase" id="RU000556"/>
    </source>
</evidence>
<dbReference type="SUPFAM" id="SSF46557">
    <property type="entry name" value="GreA transcript cleavage protein, N-terminal domain"/>
    <property type="match status" value="1"/>
</dbReference>
<dbReference type="RefSeq" id="WP_092588840.1">
    <property type="nucleotide sequence ID" value="NZ_FMWL01000001.1"/>
</dbReference>
<feature type="coiled-coil region" evidence="9">
    <location>
        <begin position="13"/>
        <end position="70"/>
    </location>
</feature>
<dbReference type="Pfam" id="PF01272">
    <property type="entry name" value="GreA_GreB"/>
    <property type="match status" value="1"/>
</dbReference>
<dbReference type="HAMAP" id="MF_00105">
    <property type="entry name" value="GreA_GreB"/>
    <property type="match status" value="1"/>
</dbReference>
<name>A0A1G5RQ42_9FIRM</name>
<dbReference type="OrthoDB" id="9808774at2"/>
<dbReference type="FunFam" id="3.10.50.30:FF:000001">
    <property type="entry name" value="Transcription elongation factor GreA"/>
    <property type="match status" value="1"/>
</dbReference>
<dbReference type="Proteomes" id="UP000199208">
    <property type="component" value="Unassembled WGS sequence"/>
</dbReference>
<keyword evidence="5 9" id="KW-0238">DNA-binding</keyword>
<evidence type="ECO:0000313" key="14">
    <source>
        <dbReference type="Proteomes" id="UP000199208"/>
    </source>
</evidence>
<dbReference type="InterPro" id="IPR036953">
    <property type="entry name" value="GreA/GreB_C_sf"/>
</dbReference>
<reference evidence="13 14" key="1">
    <citation type="submission" date="2016-10" db="EMBL/GenBank/DDBJ databases">
        <authorList>
            <person name="de Groot N.N."/>
        </authorList>
    </citation>
    <scope>NUCLEOTIDE SEQUENCE [LARGE SCALE GENOMIC DNA]</scope>
    <source>
        <strain evidence="13 14">DSM 2784</strain>
    </source>
</reference>
<evidence type="ECO:0000256" key="4">
    <source>
        <dbReference type="ARBA" id="ARBA00023054"/>
    </source>
</evidence>
<feature type="domain" description="Transcription elongation factor GreA/GreB C-terminal" evidence="11">
    <location>
        <begin position="83"/>
        <end position="156"/>
    </location>
</feature>
<evidence type="ECO:0000313" key="13">
    <source>
        <dbReference type="EMBL" id="SCZ75970.1"/>
    </source>
</evidence>
<dbReference type="PROSITE" id="PS00829">
    <property type="entry name" value="GREAB_1"/>
    <property type="match status" value="1"/>
</dbReference>
<dbReference type="InterPro" id="IPR006359">
    <property type="entry name" value="Tscrpt_elong_fac_GreA"/>
</dbReference>
<sequence length="158" mass="17581">MMSKEVLMTPDGLKKIEEELDHLKSVRRREIAEKIKAALAFGDISENAEYDEAKNEQAELEKRIMKLEGIVGNAVLIDESEIKKDEVSVGSTVTVKDIEFDEVMEYAIVGPTEADPYENKISNESPVGKALIGKRVGETIEVQVPDGFAKFQIVKIGR</sequence>
<evidence type="ECO:0000259" key="12">
    <source>
        <dbReference type="Pfam" id="PF03449"/>
    </source>
</evidence>
<keyword evidence="6 9" id="KW-0804">Transcription</keyword>
<dbReference type="GO" id="GO:0003746">
    <property type="term" value="F:translation elongation factor activity"/>
    <property type="evidence" value="ECO:0007669"/>
    <property type="project" value="UniProtKB-KW"/>
</dbReference>
<dbReference type="GO" id="GO:0003677">
    <property type="term" value="F:DNA binding"/>
    <property type="evidence" value="ECO:0007669"/>
    <property type="project" value="UniProtKB-UniRule"/>
</dbReference>
<gene>
    <name evidence="9" type="primary">greA</name>
    <name evidence="13" type="ORF">SAMN03080599_00004</name>
</gene>
<dbReference type="PANTHER" id="PTHR30437">
    <property type="entry name" value="TRANSCRIPTION ELONGATION FACTOR GREA"/>
    <property type="match status" value="1"/>
</dbReference>
<dbReference type="GO" id="GO:0032784">
    <property type="term" value="P:regulation of DNA-templated transcription elongation"/>
    <property type="evidence" value="ECO:0007669"/>
    <property type="project" value="UniProtKB-UniRule"/>
</dbReference>
<accession>A0A1G5RQ42</accession>
<organism evidence="13 14">
    <name type="scientific">Acidaminobacter hydrogenoformans DSM 2784</name>
    <dbReference type="NCBI Taxonomy" id="1120920"/>
    <lineage>
        <taxon>Bacteria</taxon>
        <taxon>Bacillati</taxon>
        <taxon>Bacillota</taxon>
        <taxon>Clostridia</taxon>
        <taxon>Peptostreptococcales</taxon>
        <taxon>Acidaminobacteraceae</taxon>
        <taxon>Acidaminobacter</taxon>
    </lineage>
</organism>
<evidence type="ECO:0000256" key="5">
    <source>
        <dbReference type="ARBA" id="ARBA00023125"/>
    </source>
</evidence>
<comment type="similarity">
    <text evidence="1 9 10">Belongs to the GreA/GreB family.</text>
</comment>
<dbReference type="GO" id="GO:0006354">
    <property type="term" value="P:DNA-templated transcription elongation"/>
    <property type="evidence" value="ECO:0007669"/>
    <property type="project" value="TreeGrafter"/>
</dbReference>
<dbReference type="AlphaFoldDB" id="A0A1G5RQ42"/>
<keyword evidence="13" id="KW-0251">Elongation factor</keyword>
<dbReference type="EMBL" id="FMWL01000001">
    <property type="protein sequence ID" value="SCZ75970.1"/>
    <property type="molecule type" value="Genomic_DNA"/>
</dbReference>
<evidence type="ECO:0000256" key="8">
    <source>
        <dbReference type="ARBA" id="ARBA00030776"/>
    </source>
</evidence>
<evidence type="ECO:0000259" key="11">
    <source>
        <dbReference type="Pfam" id="PF01272"/>
    </source>
</evidence>
<dbReference type="SUPFAM" id="SSF54534">
    <property type="entry name" value="FKBP-like"/>
    <property type="match status" value="1"/>
</dbReference>
<dbReference type="Pfam" id="PF03449">
    <property type="entry name" value="GreA_GreB_N"/>
    <property type="match status" value="1"/>
</dbReference>
<dbReference type="NCBIfam" id="NF001263">
    <property type="entry name" value="PRK00226.1-4"/>
    <property type="match status" value="1"/>
</dbReference>
<dbReference type="FunFam" id="1.10.287.180:FF:000001">
    <property type="entry name" value="Transcription elongation factor GreA"/>
    <property type="match status" value="1"/>
</dbReference>
<dbReference type="InterPro" id="IPR001437">
    <property type="entry name" value="Tscrpt_elong_fac_GreA/B_C"/>
</dbReference>
<dbReference type="InterPro" id="IPR036805">
    <property type="entry name" value="Tscrpt_elong_fac_GreA/B_N_sf"/>
</dbReference>
<evidence type="ECO:0000256" key="7">
    <source>
        <dbReference type="ARBA" id="ARBA00024916"/>
    </source>
</evidence>
<dbReference type="Gene3D" id="1.10.287.180">
    <property type="entry name" value="Transcription elongation factor, GreA/GreB, N-terminal domain"/>
    <property type="match status" value="1"/>
</dbReference>
<dbReference type="STRING" id="1120920.SAMN03080599_00004"/>
<evidence type="ECO:0000256" key="1">
    <source>
        <dbReference type="ARBA" id="ARBA00008213"/>
    </source>
</evidence>
<dbReference type="NCBIfam" id="NF001261">
    <property type="entry name" value="PRK00226.1-2"/>
    <property type="match status" value="1"/>
</dbReference>
<evidence type="ECO:0000256" key="3">
    <source>
        <dbReference type="ARBA" id="ARBA00023015"/>
    </source>
</evidence>
<dbReference type="PIRSF" id="PIRSF006092">
    <property type="entry name" value="GreA_GreB"/>
    <property type="match status" value="1"/>
</dbReference>
<keyword evidence="3 9" id="KW-0805">Transcription regulation</keyword>
<comment type="function">
    <text evidence="7 9 10">Necessary for efficient RNA polymerase transcription elongation past template-encoded arresting sites. The arresting sites in DNA have the property of trapping a certain fraction of elongating RNA polymerases that pass through, resulting in locked ternary complexes. Cleavage of the nascent transcript by cleavage factors such as GreA or GreB allows the resumption of elongation from the new 3'terminus. GreA releases sequences of 2 to 3 nucleotides.</text>
</comment>
<dbReference type="InterPro" id="IPR028624">
    <property type="entry name" value="Tscrpt_elong_fac_GreA/B"/>
</dbReference>
<dbReference type="GO" id="GO:0070063">
    <property type="term" value="F:RNA polymerase binding"/>
    <property type="evidence" value="ECO:0007669"/>
    <property type="project" value="InterPro"/>
</dbReference>
<protein>
    <recommendedName>
        <fullName evidence="2 9">Transcription elongation factor GreA</fullName>
    </recommendedName>
    <alternativeName>
        <fullName evidence="8 9">Transcript cleavage factor GreA</fullName>
    </alternativeName>
</protein>